<keyword evidence="6" id="KW-1185">Reference proteome</keyword>
<accession>A0A3N9TBP4</accession>
<dbReference type="SMART" id="SM00824">
    <property type="entry name" value="PKS_TE"/>
    <property type="match status" value="1"/>
</dbReference>
<dbReference type="SUPFAM" id="SSF47336">
    <property type="entry name" value="ACP-like"/>
    <property type="match status" value="2"/>
</dbReference>
<comment type="caution">
    <text evidence="5">The sequence shown here is derived from an EMBL/GenBank/DDBJ whole genome shotgun (WGS) entry which is preliminary data.</text>
</comment>
<dbReference type="InterPro" id="IPR045851">
    <property type="entry name" value="AMP-bd_C_sf"/>
</dbReference>
<evidence type="ECO:0000259" key="4">
    <source>
        <dbReference type="PROSITE" id="PS50075"/>
    </source>
</evidence>
<dbReference type="CDD" id="cd05930">
    <property type="entry name" value="A_NRPS"/>
    <property type="match status" value="1"/>
</dbReference>
<dbReference type="InterPro" id="IPR006162">
    <property type="entry name" value="Ppantetheine_attach_site"/>
</dbReference>
<dbReference type="Gene3D" id="2.30.38.10">
    <property type="entry name" value="Luciferase, Domain 3"/>
    <property type="match status" value="2"/>
</dbReference>
<dbReference type="Gene3D" id="3.40.50.980">
    <property type="match status" value="4"/>
</dbReference>
<dbReference type="Gene3D" id="3.30.559.30">
    <property type="entry name" value="Nonribosomal peptide synthetase, condensation domain"/>
    <property type="match status" value="2"/>
</dbReference>
<protein>
    <submittedName>
        <fullName evidence="5">Amino acid adenylation domain-containing protein</fullName>
    </submittedName>
</protein>
<dbReference type="GO" id="GO:0009239">
    <property type="term" value="P:enterobactin biosynthetic process"/>
    <property type="evidence" value="ECO:0007669"/>
    <property type="project" value="TreeGrafter"/>
</dbReference>
<dbReference type="GO" id="GO:0009366">
    <property type="term" value="C:enterobactin synthetase complex"/>
    <property type="evidence" value="ECO:0007669"/>
    <property type="project" value="TreeGrafter"/>
</dbReference>
<dbReference type="PANTHER" id="PTHR45527">
    <property type="entry name" value="NONRIBOSOMAL PEPTIDE SYNTHETASE"/>
    <property type="match status" value="1"/>
</dbReference>
<dbReference type="InterPro" id="IPR010071">
    <property type="entry name" value="AA_adenyl_dom"/>
</dbReference>
<keyword evidence="3" id="KW-0597">Phosphoprotein</keyword>
<dbReference type="InterPro" id="IPR009081">
    <property type="entry name" value="PP-bd_ACP"/>
</dbReference>
<dbReference type="GO" id="GO:0047527">
    <property type="term" value="F:2,3-dihydroxybenzoate-serine ligase activity"/>
    <property type="evidence" value="ECO:0007669"/>
    <property type="project" value="TreeGrafter"/>
</dbReference>
<dbReference type="Gene3D" id="3.30.559.10">
    <property type="entry name" value="Chloramphenicol acetyltransferase-like domain"/>
    <property type="match status" value="2"/>
</dbReference>
<comment type="cofactor">
    <cofactor evidence="1">
        <name>pantetheine 4'-phosphate</name>
        <dbReference type="ChEBI" id="CHEBI:47942"/>
    </cofactor>
</comment>
<dbReference type="FunFam" id="3.30.300.30:FF:000015">
    <property type="entry name" value="Nonribosomal peptide synthase SidD"/>
    <property type="match status" value="1"/>
</dbReference>
<dbReference type="Pfam" id="PF00975">
    <property type="entry name" value="Thioesterase"/>
    <property type="match status" value="1"/>
</dbReference>
<reference evidence="5 6" key="1">
    <citation type="submission" date="2018-11" db="EMBL/GenBank/DDBJ databases">
        <title>Vibrio LJC006 sp. nov., isolated from seawater during the bloom of the enteromorpha.</title>
        <authorList>
            <person name="Liang J."/>
        </authorList>
    </citation>
    <scope>NUCLEOTIDE SEQUENCE [LARGE SCALE GENOMIC DNA]</scope>
    <source>
        <strain evidence="5 6">LJC006</strain>
    </source>
</reference>
<dbReference type="GO" id="GO:0043041">
    <property type="term" value="P:amino acid activation for nonribosomal peptide biosynthetic process"/>
    <property type="evidence" value="ECO:0007669"/>
    <property type="project" value="TreeGrafter"/>
</dbReference>
<dbReference type="PANTHER" id="PTHR45527:SF1">
    <property type="entry name" value="FATTY ACID SYNTHASE"/>
    <property type="match status" value="1"/>
</dbReference>
<dbReference type="InterPro" id="IPR023213">
    <property type="entry name" value="CAT-like_dom_sf"/>
</dbReference>
<dbReference type="Pfam" id="PF00501">
    <property type="entry name" value="AMP-binding"/>
    <property type="match status" value="2"/>
</dbReference>
<dbReference type="PROSITE" id="PS00455">
    <property type="entry name" value="AMP_BINDING"/>
    <property type="match status" value="2"/>
</dbReference>
<dbReference type="SUPFAM" id="SSF52777">
    <property type="entry name" value="CoA-dependent acyltransferases"/>
    <property type="match status" value="4"/>
</dbReference>
<dbReference type="FunFam" id="1.10.1200.10:FF:000016">
    <property type="entry name" value="Non-ribosomal peptide synthase"/>
    <property type="match status" value="1"/>
</dbReference>
<dbReference type="NCBIfam" id="NF003417">
    <property type="entry name" value="PRK04813.1"/>
    <property type="match status" value="2"/>
</dbReference>
<dbReference type="InterPro" id="IPR036736">
    <property type="entry name" value="ACP-like_sf"/>
</dbReference>
<dbReference type="InterPro" id="IPR020806">
    <property type="entry name" value="PKS_PP-bd"/>
</dbReference>
<organism evidence="5 6">
    <name type="scientific">Vibrio viridaestus</name>
    <dbReference type="NCBI Taxonomy" id="2487322"/>
    <lineage>
        <taxon>Bacteria</taxon>
        <taxon>Pseudomonadati</taxon>
        <taxon>Pseudomonadota</taxon>
        <taxon>Gammaproteobacteria</taxon>
        <taxon>Vibrionales</taxon>
        <taxon>Vibrionaceae</taxon>
        <taxon>Vibrio</taxon>
    </lineage>
</organism>
<dbReference type="InterPro" id="IPR001242">
    <property type="entry name" value="Condensation_dom"/>
</dbReference>
<feature type="domain" description="Carrier" evidence="4">
    <location>
        <begin position="2033"/>
        <end position="2108"/>
    </location>
</feature>
<feature type="domain" description="Carrier" evidence="4">
    <location>
        <begin position="960"/>
        <end position="1034"/>
    </location>
</feature>
<dbReference type="Gene3D" id="3.30.300.30">
    <property type="match status" value="2"/>
</dbReference>
<evidence type="ECO:0000256" key="2">
    <source>
        <dbReference type="ARBA" id="ARBA00022450"/>
    </source>
</evidence>
<dbReference type="FunFam" id="3.30.300.30:FF:000010">
    <property type="entry name" value="Enterobactin synthetase component F"/>
    <property type="match status" value="1"/>
</dbReference>
<dbReference type="PROSITE" id="PS00012">
    <property type="entry name" value="PHOSPHOPANTETHEINE"/>
    <property type="match status" value="2"/>
</dbReference>
<dbReference type="FunFam" id="3.40.50.980:FF:000002">
    <property type="entry name" value="Enterobactin synthetase component F"/>
    <property type="match status" value="1"/>
</dbReference>
<evidence type="ECO:0000256" key="1">
    <source>
        <dbReference type="ARBA" id="ARBA00001957"/>
    </source>
</evidence>
<dbReference type="InterPro" id="IPR001031">
    <property type="entry name" value="Thioesterase"/>
</dbReference>
<dbReference type="InterPro" id="IPR029058">
    <property type="entry name" value="AB_hydrolase_fold"/>
</dbReference>
<evidence type="ECO:0000313" key="6">
    <source>
        <dbReference type="Proteomes" id="UP000281112"/>
    </source>
</evidence>
<proteinExistence type="predicted"/>
<dbReference type="Gene3D" id="3.40.50.1820">
    <property type="entry name" value="alpha/beta hydrolase"/>
    <property type="match status" value="1"/>
</dbReference>
<dbReference type="NCBIfam" id="TIGR01733">
    <property type="entry name" value="AA-adenyl-dom"/>
    <property type="match status" value="2"/>
</dbReference>
<dbReference type="GO" id="GO:0072330">
    <property type="term" value="P:monocarboxylic acid biosynthetic process"/>
    <property type="evidence" value="ECO:0007669"/>
    <property type="project" value="UniProtKB-ARBA"/>
</dbReference>
<dbReference type="Pfam" id="PF00668">
    <property type="entry name" value="Condensation"/>
    <property type="match status" value="2"/>
</dbReference>
<evidence type="ECO:0000313" key="5">
    <source>
        <dbReference type="EMBL" id="RQW61489.1"/>
    </source>
</evidence>
<dbReference type="SUPFAM" id="SSF56801">
    <property type="entry name" value="Acetyl-CoA synthetase-like"/>
    <property type="match status" value="2"/>
</dbReference>
<name>A0A3N9TBP4_9VIBR</name>
<dbReference type="SUPFAM" id="SSF53474">
    <property type="entry name" value="alpha/beta-Hydrolases"/>
    <property type="match status" value="1"/>
</dbReference>
<dbReference type="PROSITE" id="PS50075">
    <property type="entry name" value="CARRIER"/>
    <property type="match status" value="2"/>
</dbReference>
<dbReference type="OrthoDB" id="9757559at2"/>
<sequence length="2360" mass="263405">MSQSVSGNIYPLVGPQLGILFADQLSEVKNEFNVAHYIDIRAEIDIDVLIRAIELGVSETDTLHSQYLESQGQWFQTLSDSNVASQFVELYDFSQAAEPIHSALEWMQKECASSIDITQPDTALFRHCLIQVGNQEQPRWYWYQRYHHIAVDGFSFTAITQRIETIYHALVNERPLDPSPFISFTKVIDEHQAYQASDKYEQDKLFWLEYSKSISAPLRLSYRESMEKHNRVIRHSVSLTDHLLKPIAENLLPSETAMALVFAFLAQQTNSNHVTLGFPFMRRLGYLALNACGPVVNVLPVSLAISDDMNLPEIVRALKKELRSVKRHQQYEVEQIKRDIGKVNSALYGPILNLKLFDDSLNFGGSSAQTYVIATGPIDDIEFAPVIRNNQCRLELSANANLYTEQQLNLYAQRFVDFTQQWLEQPQRSLREINLNDKEAKSLTTCAIGPTQSPQFSSILNIFTEQVQSYPDRTALVCQNRTLTFKQLNQKVLLLAAGLKKQGVAAGDTLCVALERSENVIIAMLAVMRVGAVYLPLDVNYPQERIRAIEEQSLPKACLVENQHKIDIQTPQWDIHELSCSDSVWGDEPFPDASSTAYILFTSGSTGKPKGVMIAHGALANLAEHHKHHSFSALLARSSSPVRAAHTTAFVFDAAWEQILWMVWGNTLVIYDDEVRRDAFELNQRVNEDRIDALDLSPSLFTQMLDAGLMEQSHTPTSVMVGSEAIPSSLWVRVRQYPDLHVQNFYGPTEYTVDALSASFTDDDTPVIGRPITNTQVYVLDEQLKHVAVGVIGELYISGAGCAQGYLNQRAMTAERFVANPFIPGERMYRTGDLVRWYETGQLAYVGRSDDQVKVRGYRIELGDVERAFHSLPEVDNAVVVTEKHQSSYRLAAYCTLAPNSNDTTETELLQKLGKIVPDYMVPSALLILDSFPLNVNGKIDRKSLPTIERQKDATPTGSQPVTQYEVALCTAVQTQLGIENIVVEDDFFAIGGDSISAMAITTRLRKSGYLLKAKDIFEKGTLKAIAETISQETEGEAKNRVQTDYFSTLSVNAISRFSERYGEVETILPTLPLQQGLVFQSQLAEEGNNYNSITHMTFIGEFDAVRFQTALDCVIRKHPQLWARFDSDIVGESVQVLPRLSGSLPVLWPIHMVDLNSLPDDEQSLQLTEIAKSETARSFEINSKDEPLLHACVVHHHGNQHSVIISMHHLIVDGWSTPIFMNDFFAAYREGQTSGTLKTRYAEVVNQLTARDKESARQLWRTQLEGAVPTLAYDGEANLQPIKEVPVKLDRQLTENITELCRREGLTLNSLMQGVWGVMLGLMTGKEDVIFGTPISGRFTDIEGIDEHIGLFTNSIPVRLAFKPHLSLIEQLNQVQKEQIQLLENDVLGLGEIQQIAGGDTLFDTMLSVENYPNTDDWFECQHAGLRLVGLDNRGYTHFPLTVFVVPGEQLEILVAYRHQKYDPYRLAEQLKALLLAVLEHPHRPLCQYQLLTENDSKLLFHVNHTAANVDKTTLRCLMRAQAKKTPNAIALCDIEHQLTYRDMRQQVSQLAQQLNQYGVRCGDIVAVALPRSVKLSIALNSTLEVGAAYLPLDVMYPTERLLYMVEDAKPSVIITTSEYRTLYEPHADVIVFDELYSAVDKPRFDIDNNLRPQHGAYIIYTSGSTGNPKGVLVSHQAIVNRLLWMQNEYQLSESDVVLQKTPCSFDVSVWEFFWPLIQGARLMMAPPESHKDPDALLTLIEDYQVTTMHFVPSMLAAFMAHIKGRVSAGEAVAQSLKRVFCSGEALTKDLSQLYSEYLSAPLHNLYGPTEAAVDVTYCPAFGTALTESESNGVPIGLPVWNTQLRVLDSFLRDVPVGVPGELYLAGDQLAIGYLNRSALTADRFIADPSGNGQRMYRTGDVVRWLSSGKIDYLGRNDDQLKIRGQRIELGEIENCLSSLTGVKQAIVCAKSLVDSTTMAGADNRQLVGYVLSETPDLDSTHLRDAMKAHLPAHMVPIAIVVLDEFPLSANGKLDRKALPLPSVSGSVQGRKPEGELENQLAELFCSILERTSVSADDDFFALGGHSLLCMRLAAEIRQTLKRSISVGDIMVAPTVAGLAENLSSERSSGNKAGHGMVLPIRKGTGSPLFCINPASGFSWQYTGLQKYLQGSFPIIGLQSPREGGPIAECMDMESACDQYLEQLRRIQPSGPYHLMGYSFGGNVAHTLAAKLEALGEKVSFVALFDTYPTEVQDWDAPLDLEEAEQEKALFMDADNGYLMDSEMEQEQAEMLRDIDANYDDAVGVMMSAITQFYSGSVHLFVADKTLPEFDIQQVWQPYVGEITEHHMHCRHQDILAPTSLTEVGPRLNALLSACSTLN</sequence>
<dbReference type="EMBL" id="RJVQ01000012">
    <property type="protein sequence ID" value="RQW61489.1"/>
    <property type="molecule type" value="Genomic_DNA"/>
</dbReference>
<dbReference type="InterPro" id="IPR020802">
    <property type="entry name" value="TesA-like"/>
</dbReference>
<dbReference type="Proteomes" id="UP000281112">
    <property type="component" value="Unassembled WGS sequence"/>
</dbReference>
<dbReference type="FunFam" id="2.30.38.10:FF:000001">
    <property type="entry name" value="Non-ribosomal peptide synthetase PvdI"/>
    <property type="match status" value="1"/>
</dbReference>
<dbReference type="FunFam" id="3.40.50.980:FF:000001">
    <property type="entry name" value="Non-ribosomal peptide synthetase"/>
    <property type="match status" value="1"/>
</dbReference>
<dbReference type="InterPro" id="IPR025110">
    <property type="entry name" value="AMP-bd_C"/>
</dbReference>
<evidence type="ECO:0000256" key="3">
    <source>
        <dbReference type="ARBA" id="ARBA00022553"/>
    </source>
</evidence>
<dbReference type="Pfam" id="PF00550">
    <property type="entry name" value="PP-binding"/>
    <property type="match status" value="2"/>
</dbReference>
<gene>
    <name evidence="5" type="ORF">EES38_19305</name>
</gene>
<dbReference type="InterPro" id="IPR000873">
    <property type="entry name" value="AMP-dep_synth/lig_dom"/>
</dbReference>
<dbReference type="SMART" id="SM00823">
    <property type="entry name" value="PKS_PP"/>
    <property type="match status" value="2"/>
</dbReference>
<keyword evidence="2" id="KW-0596">Phosphopantetheine</keyword>
<dbReference type="GO" id="GO:0031177">
    <property type="term" value="F:phosphopantetheine binding"/>
    <property type="evidence" value="ECO:0007669"/>
    <property type="project" value="InterPro"/>
</dbReference>
<dbReference type="FunFam" id="3.40.50.12780:FF:000012">
    <property type="entry name" value="Non-ribosomal peptide synthetase"/>
    <property type="match status" value="1"/>
</dbReference>
<dbReference type="InterPro" id="IPR020845">
    <property type="entry name" value="AMP-binding_CS"/>
</dbReference>
<dbReference type="Pfam" id="PF13193">
    <property type="entry name" value="AMP-binding_C"/>
    <property type="match status" value="1"/>
</dbReference>
<dbReference type="RefSeq" id="WP_124938844.1">
    <property type="nucleotide sequence ID" value="NZ_RJVQ01000012.1"/>
</dbReference>
<dbReference type="GO" id="GO:0005829">
    <property type="term" value="C:cytosol"/>
    <property type="evidence" value="ECO:0007669"/>
    <property type="project" value="TreeGrafter"/>
</dbReference>
<dbReference type="CDD" id="cd17646">
    <property type="entry name" value="A_NRPS_AB3403-like"/>
    <property type="match status" value="1"/>
</dbReference>
<dbReference type="Gene3D" id="1.10.1200.10">
    <property type="entry name" value="ACP-like"/>
    <property type="match status" value="1"/>
</dbReference>